<dbReference type="Gene3D" id="3.60.15.10">
    <property type="entry name" value="Ribonuclease Z/Hydroxyacylglutathione hydrolase-like"/>
    <property type="match status" value="1"/>
</dbReference>
<evidence type="ECO:0000259" key="2">
    <source>
        <dbReference type="Pfam" id="PF12706"/>
    </source>
</evidence>
<sequence>MADASARRLSGHARPRGRRTPRRVAAVACLCVAAIAYMNLSACSSLAYPDSPQYRDGSFRNPVAPKTVGWRQTPMLWWRFMFDKPEGTVPAGSIPLLPLTARQLAQAADGTLYRLGHSTLLLKLEGGLWLTDPVFSERASPVQWAGPKRFHASPIGIAELPAIKGVVISHDHYDHLDKAAVLALAEKTEIFVTPLGVGDHLIRWGLPAEKVRQLDWWEAIGVDGVRLVATPSQHFSGRSPFDGNATLWASWVLQGSGLNLFFSGDTGYFDGFRDIGQRYGPFDVTLLECGAYDPMWEGVHMLPAQTLQAHRDLRGQWLLPIHNSTFDLAFHEWNAPLEALVGLAERQAVAVATPRIGQPVDLRQPPSPSRQRWWQLPR</sequence>
<keyword evidence="4" id="KW-1185">Reference proteome</keyword>
<dbReference type="GO" id="GO:0005737">
    <property type="term" value="C:cytoplasm"/>
    <property type="evidence" value="ECO:0007669"/>
    <property type="project" value="TreeGrafter"/>
</dbReference>
<dbReference type="Proteomes" id="UP000219374">
    <property type="component" value="Unassembled WGS sequence"/>
</dbReference>
<protein>
    <submittedName>
        <fullName evidence="3">L-ascorbate metabolism protein UlaG, beta-lactamase superfamily</fullName>
    </submittedName>
</protein>
<evidence type="ECO:0000313" key="4">
    <source>
        <dbReference type="Proteomes" id="UP000219374"/>
    </source>
</evidence>
<dbReference type="InterPro" id="IPR036866">
    <property type="entry name" value="RibonucZ/Hydroxyglut_hydro"/>
</dbReference>
<reference evidence="3 4" key="1">
    <citation type="submission" date="2017-09" db="EMBL/GenBank/DDBJ databases">
        <authorList>
            <person name="Ehlers B."/>
            <person name="Leendertz F.H."/>
        </authorList>
    </citation>
    <scope>NUCLEOTIDE SEQUENCE [LARGE SCALE GENOMIC DNA]</scope>
    <source>
        <strain evidence="3 4">CGMCC 1.10978</strain>
    </source>
</reference>
<feature type="region of interest" description="Disordered" evidence="1">
    <location>
        <begin position="358"/>
        <end position="378"/>
    </location>
</feature>
<dbReference type="EMBL" id="OCND01000006">
    <property type="protein sequence ID" value="SOD55233.1"/>
    <property type="molecule type" value="Genomic_DNA"/>
</dbReference>
<dbReference type="Pfam" id="PF12706">
    <property type="entry name" value="Lactamase_B_2"/>
    <property type="match status" value="1"/>
</dbReference>
<gene>
    <name evidence="3" type="ORF">SAMN06296416_106201</name>
</gene>
<evidence type="ECO:0000313" key="3">
    <source>
        <dbReference type="EMBL" id="SOD55233.1"/>
    </source>
</evidence>
<dbReference type="AlphaFoldDB" id="A0A286D9C8"/>
<dbReference type="PANTHER" id="PTHR15032">
    <property type="entry name" value="N-ACYL-PHOSPHATIDYLETHANOLAMINE-HYDROLYZING PHOSPHOLIPASE D"/>
    <property type="match status" value="1"/>
</dbReference>
<evidence type="ECO:0000256" key="1">
    <source>
        <dbReference type="SAM" id="MobiDB-lite"/>
    </source>
</evidence>
<dbReference type="InterPro" id="IPR001279">
    <property type="entry name" value="Metallo-B-lactamas"/>
</dbReference>
<feature type="domain" description="Metallo-beta-lactamase" evidence="2">
    <location>
        <begin position="130"/>
        <end position="322"/>
    </location>
</feature>
<proteinExistence type="predicted"/>
<accession>A0A286D9C8</accession>
<dbReference type="PANTHER" id="PTHR15032:SF4">
    <property type="entry name" value="N-ACYL-PHOSPHATIDYLETHANOLAMINE-HYDROLYZING PHOSPHOLIPASE D"/>
    <property type="match status" value="1"/>
</dbReference>
<organism evidence="3 4">
    <name type="scientific">Pseudoxanthomonas wuyuanensis</name>
    <dbReference type="NCBI Taxonomy" id="1073196"/>
    <lineage>
        <taxon>Bacteria</taxon>
        <taxon>Pseudomonadati</taxon>
        <taxon>Pseudomonadota</taxon>
        <taxon>Gammaproteobacteria</taxon>
        <taxon>Lysobacterales</taxon>
        <taxon>Lysobacteraceae</taxon>
        <taxon>Pseudoxanthomonas</taxon>
    </lineage>
</organism>
<dbReference type="SUPFAM" id="SSF56281">
    <property type="entry name" value="Metallo-hydrolase/oxidoreductase"/>
    <property type="match status" value="1"/>
</dbReference>
<name>A0A286D9C8_9GAMM</name>